<gene>
    <name evidence="1" type="ORF">Q31b_31320</name>
</gene>
<proteinExistence type="predicted"/>
<evidence type="ECO:0000313" key="2">
    <source>
        <dbReference type="Proteomes" id="UP000315471"/>
    </source>
</evidence>
<accession>A0A5C6E135</accession>
<organism evidence="1 2">
    <name type="scientific">Novipirellula aureliae</name>
    <dbReference type="NCBI Taxonomy" id="2527966"/>
    <lineage>
        <taxon>Bacteria</taxon>
        <taxon>Pseudomonadati</taxon>
        <taxon>Planctomycetota</taxon>
        <taxon>Planctomycetia</taxon>
        <taxon>Pirellulales</taxon>
        <taxon>Pirellulaceae</taxon>
        <taxon>Novipirellula</taxon>
    </lineage>
</organism>
<comment type="caution">
    <text evidence="1">The sequence shown here is derived from an EMBL/GenBank/DDBJ whole genome shotgun (WGS) entry which is preliminary data.</text>
</comment>
<sequence length="123" mass="13999">MRSQIARSLAEDFGIDLSHDRVKAKPQSETTINRLKIGKRFASNPVHETFVSRETRQEPNAVYREAVDELLTMDLDPDAAEAGKQQELFANPIERSQRVFTAKIDLLKEVWREAAKSASSRNE</sequence>
<name>A0A5C6E135_9BACT</name>
<dbReference type="AlphaFoldDB" id="A0A5C6E135"/>
<reference evidence="1 2" key="1">
    <citation type="submission" date="2019-02" db="EMBL/GenBank/DDBJ databases">
        <title>Deep-cultivation of Planctomycetes and their phenomic and genomic characterization uncovers novel biology.</title>
        <authorList>
            <person name="Wiegand S."/>
            <person name="Jogler M."/>
            <person name="Boedeker C."/>
            <person name="Pinto D."/>
            <person name="Vollmers J."/>
            <person name="Rivas-Marin E."/>
            <person name="Kohn T."/>
            <person name="Peeters S.H."/>
            <person name="Heuer A."/>
            <person name="Rast P."/>
            <person name="Oberbeckmann S."/>
            <person name="Bunk B."/>
            <person name="Jeske O."/>
            <person name="Meyerdierks A."/>
            <person name="Storesund J.E."/>
            <person name="Kallscheuer N."/>
            <person name="Luecker S."/>
            <person name="Lage O.M."/>
            <person name="Pohl T."/>
            <person name="Merkel B.J."/>
            <person name="Hornburger P."/>
            <person name="Mueller R.-W."/>
            <person name="Bruemmer F."/>
            <person name="Labrenz M."/>
            <person name="Spormann A.M."/>
            <person name="Op Den Camp H."/>
            <person name="Overmann J."/>
            <person name="Amann R."/>
            <person name="Jetten M.S.M."/>
            <person name="Mascher T."/>
            <person name="Medema M.H."/>
            <person name="Devos D.P."/>
            <person name="Kaster A.-K."/>
            <person name="Ovreas L."/>
            <person name="Rohde M."/>
            <person name="Galperin M.Y."/>
            <person name="Jogler C."/>
        </authorList>
    </citation>
    <scope>NUCLEOTIDE SEQUENCE [LARGE SCALE GENOMIC DNA]</scope>
    <source>
        <strain evidence="1 2">Q31b</strain>
    </source>
</reference>
<dbReference type="Proteomes" id="UP000315471">
    <property type="component" value="Unassembled WGS sequence"/>
</dbReference>
<evidence type="ECO:0000313" key="1">
    <source>
        <dbReference type="EMBL" id="TWU41677.1"/>
    </source>
</evidence>
<dbReference type="RefSeq" id="WP_146600445.1">
    <property type="nucleotide sequence ID" value="NZ_SJPY01000004.1"/>
</dbReference>
<protein>
    <submittedName>
        <fullName evidence="1">Uncharacterized protein</fullName>
    </submittedName>
</protein>
<dbReference type="EMBL" id="SJPY01000004">
    <property type="protein sequence ID" value="TWU41677.1"/>
    <property type="molecule type" value="Genomic_DNA"/>
</dbReference>
<keyword evidence="2" id="KW-1185">Reference proteome</keyword>